<organism evidence="1">
    <name type="scientific">Sulfurisphaera javensis</name>
    <dbReference type="NCBI Taxonomy" id="2049879"/>
    <lineage>
        <taxon>Archaea</taxon>
        <taxon>Thermoproteota</taxon>
        <taxon>Thermoprotei</taxon>
        <taxon>Sulfolobales</taxon>
        <taxon>Sulfolobaceae</taxon>
        <taxon>Sulfurisphaera</taxon>
    </lineage>
</organism>
<evidence type="ECO:0000313" key="1">
    <source>
        <dbReference type="EMBL" id="BFH74431.1"/>
    </source>
</evidence>
<dbReference type="Pfam" id="PF09958">
    <property type="entry name" value="DUF2192"/>
    <property type="match status" value="1"/>
</dbReference>
<protein>
    <submittedName>
        <fullName evidence="1">DUF2192 domain-containing protein</fullName>
    </submittedName>
</protein>
<dbReference type="InterPro" id="IPR018693">
    <property type="entry name" value="DUF2192"/>
</dbReference>
<proteinExistence type="predicted"/>
<name>A0AAT9GUP8_9CREN</name>
<gene>
    <name evidence="1" type="ORF">SJAV_23750</name>
</gene>
<accession>A0AAT9GUP8</accession>
<dbReference type="KEGG" id="sjv:SJAV_23750"/>
<dbReference type="EMBL" id="AP031322">
    <property type="protein sequence ID" value="BFH74431.1"/>
    <property type="molecule type" value="Genomic_DNA"/>
</dbReference>
<dbReference type="AlphaFoldDB" id="A0AAT9GUP8"/>
<sequence length="243" mass="28327">MFKFNTFLRESANRNDMVKEIYKERVKVLTDLWSKILQQQNIARGDVIEMLRESYEEKGIKPIRGFKAEDLYEKELISLYVVGKDGLGLFDDYKDLFNKLFSFEITYDEALSLVLENKPLEAYEKLDKDKGNVAKALRLAFTETIFSFKPEELLFKAIRNLNNTDLDELKHTAVSFSRFYTAFKIAEGIAEKSIRDKMSLEAMKKVIAINIGIKYPLPKQEYISLIATEVFNINQKILKRIFS</sequence>
<reference evidence="1" key="1">
    <citation type="submission" date="2024-03" db="EMBL/GenBank/DDBJ databases">
        <title>Complete genome sequence of Sulfurisphaera javensis strain KD-1.</title>
        <authorList>
            <person name="Sakai H."/>
            <person name="Nur N."/>
            <person name="Suwanto A."/>
            <person name="Kurosawa N."/>
        </authorList>
    </citation>
    <scope>NUCLEOTIDE SEQUENCE</scope>
    <source>
        <strain evidence="1">KD-1</strain>
    </source>
</reference>